<dbReference type="AlphaFoldDB" id="A0A6G3R0Y9"/>
<gene>
    <name evidence="1" type="ORF">G3I53_26020</name>
</gene>
<sequence>MKPPVDGRLDALRGSSPRLSYNARSLAALENNPRCTLRALLDASGSDKATIAAHIGYPSPFGQSAFAFARGNAFEAMVKDNGCAELLRVLRETLKLTLPEVAYLDLNEVGGAGDNDARHNRTTEVLLQAARGTGEGTLFDHPLLHLQVGGEGAFLEPDLVAFRIDGRFYIVEIKSFPIIDGQADPAQVRAATTQACAYIIALRALLAQHGISTEAVSDTIVLVAPKDFTNRPTAAFVDARKQVAALTRQLSRIERISDLVDLLPDGLTFDLDLDLTLPKKKQRPRRPAEELAAAVEQVPATYRPDCLNHCEMAFHCRAHARSEASLDVLGPAVREQLGGIDTATMALGLARGHLTPTEDQSDIAAALRHAARLRDELTRAYGGAA</sequence>
<protein>
    <recommendedName>
        <fullName evidence="2">Secreted protein</fullName>
    </recommendedName>
</protein>
<accession>A0A6G3R0Y9</accession>
<proteinExistence type="predicted"/>
<reference evidence="1" key="1">
    <citation type="submission" date="2020-01" db="EMBL/GenBank/DDBJ databases">
        <title>Insect and environment-associated Actinomycetes.</title>
        <authorList>
            <person name="Currrie C."/>
            <person name="Chevrette M."/>
            <person name="Carlson C."/>
            <person name="Stubbendieck R."/>
            <person name="Wendt-Pienkowski E."/>
        </authorList>
    </citation>
    <scope>NUCLEOTIDE SEQUENCE</scope>
    <source>
        <strain evidence="1">SID14436</strain>
    </source>
</reference>
<evidence type="ECO:0000313" key="1">
    <source>
        <dbReference type="EMBL" id="NEA89409.1"/>
    </source>
</evidence>
<dbReference type="EMBL" id="JAAGMD010000725">
    <property type="protein sequence ID" value="NEA89409.1"/>
    <property type="molecule type" value="Genomic_DNA"/>
</dbReference>
<dbReference type="RefSeq" id="WP_164336723.1">
    <property type="nucleotide sequence ID" value="NZ_JAAGMD010000725.1"/>
</dbReference>
<organism evidence="1">
    <name type="scientific">Streptomyces sp. SID14436</name>
    <dbReference type="NCBI Taxonomy" id="2706070"/>
    <lineage>
        <taxon>Bacteria</taxon>
        <taxon>Bacillati</taxon>
        <taxon>Actinomycetota</taxon>
        <taxon>Actinomycetes</taxon>
        <taxon>Kitasatosporales</taxon>
        <taxon>Streptomycetaceae</taxon>
        <taxon>Streptomyces</taxon>
    </lineage>
</organism>
<comment type="caution">
    <text evidence="1">The sequence shown here is derived from an EMBL/GenBank/DDBJ whole genome shotgun (WGS) entry which is preliminary data.</text>
</comment>
<evidence type="ECO:0008006" key="2">
    <source>
        <dbReference type="Google" id="ProtNLM"/>
    </source>
</evidence>
<name>A0A6G3R0Y9_9ACTN</name>